<evidence type="ECO:0000259" key="1">
    <source>
        <dbReference type="Pfam" id="PF10021"/>
    </source>
</evidence>
<dbReference type="InterPro" id="IPR019261">
    <property type="entry name" value="PARG_cat_microbial"/>
</dbReference>
<dbReference type="OrthoDB" id="9806181at2"/>
<evidence type="ECO:0000313" key="2">
    <source>
        <dbReference type="EMBL" id="KTC81530.1"/>
    </source>
</evidence>
<organism evidence="2 3">
    <name type="scientific">Legionella brunensis</name>
    <dbReference type="NCBI Taxonomy" id="29422"/>
    <lineage>
        <taxon>Bacteria</taxon>
        <taxon>Pseudomonadati</taxon>
        <taxon>Pseudomonadota</taxon>
        <taxon>Gammaproteobacteria</taxon>
        <taxon>Legionellales</taxon>
        <taxon>Legionellaceae</taxon>
        <taxon>Legionella</taxon>
    </lineage>
</organism>
<accession>A0A0W0SDI1</accession>
<dbReference type="AlphaFoldDB" id="A0A0W0SDI1"/>
<gene>
    <name evidence="2" type="ORF">Lbru_2050</name>
</gene>
<dbReference type="Gene3D" id="3.40.220.10">
    <property type="entry name" value="Leucine Aminopeptidase, subunit E, domain 1"/>
    <property type="match status" value="1"/>
</dbReference>
<dbReference type="InterPro" id="IPR043472">
    <property type="entry name" value="Macro_dom-like"/>
</dbReference>
<dbReference type="STRING" id="29422.Lbru_2050"/>
<evidence type="ECO:0000313" key="3">
    <source>
        <dbReference type="Proteomes" id="UP000054742"/>
    </source>
</evidence>
<name>A0A0W0SDI1_9GAMM</name>
<comment type="caution">
    <text evidence="2">The sequence shown here is derived from an EMBL/GenBank/DDBJ whole genome shotgun (WGS) entry which is preliminary data.</text>
</comment>
<feature type="domain" description="Microbial-type PARG catalytic" evidence="1">
    <location>
        <begin position="41"/>
        <end position="127"/>
    </location>
</feature>
<dbReference type="PATRIC" id="fig|29422.6.peg.2187"/>
<proteinExistence type="predicted"/>
<sequence>MPRILLEEKDVDINFQQAELKKRRDVLRDTLTKLDNEEKRSHYRSAAQANLQRWKKAASIPSASRVRVLQGDWGDITLQLTKEEGQIYAVLNMANAYTPGGGYLEGLIAQEENMYRRTDCHFFISDDEMNAEKTRYTKEMTTLINGEEGKVYLDTTTPRVCIKGKETTQAMGYEDLGNDNYFLFYELRSAADDLRGGHLFNKESMRKKIAAQLDTLKSHGIRHVVLSAFGCGAFNNPPEEVAALYREELEKRPDQFDSVVFAIYYPGYGKDNYTPFSQILHDLPLTSTQQKENLNLATLLETIAENLNSKSWDTKGYAVPFFDFRKTPKGIEEMRAVCNKPLDPLSKYKELKTIAEFRLAHPPLFTKRDNSVRDLYLHIVEIDLNELNESVIASFQF</sequence>
<dbReference type="SUPFAM" id="SSF52949">
    <property type="entry name" value="Macro domain-like"/>
    <property type="match status" value="1"/>
</dbReference>
<dbReference type="EMBL" id="LNXV01000029">
    <property type="protein sequence ID" value="KTC81530.1"/>
    <property type="molecule type" value="Genomic_DNA"/>
</dbReference>
<dbReference type="PANTHER" id="PTHR35596">
    <property type="entry name" value="DUF2263 DOMAIN-CONTAINING PROTEIN"/>
    <property type="match status" value="1"/>
</dbReference>
<dbReference type="Proteomes" id="UP000054742">
    <property type="component" value="Unassembled WGS sequence"/>
</dbReference>
<dbReference type="PANTHER" id="PTHR35596:SF1">
    <property type="entry name" value="MICROBIAL-TYPE PARG CATALYTIC DOMAIN-CONTAINING PROTEIN"/>
    <property type="match status" value="1"/>
</dbReference>
<keyword evidence="3" id="KW-1185">Reference proteome</keyword>
<reference evidence="2 3" key="1">
    <citation type="submission" date="2015-11" db="EMBL/GenBank/DDBJ databases">
        <title>Genomic analysis of 38 Legionella species identifies large and diverse effector repertoires.</title>
        <authorList>
            <person name="Burstein D."/>
            <person name="Amaro F."/>
            <person name="Zusman T."/>
            <person name="Lifshitz Z."/>
            <person name="Cohen O."/>
            <person name="Gilbert J.A."/>
            <person name="Pupko T."/>
            <person name="Shuman H.A."/>
            <person name="Segal G."/>
        </authorList>
    </citation>
    <scope>NUCLEOTIDE SEQUENCE [LARGE SCALE GENOMIC DNA]</scope>
    <source>
        <strain evidence="2 3">ATCC 43878</strain>
    </source>
</reference>
<protein>
    <recommendedName>
        <fullName evidence="1">Microbial-type PARG catalytic domain-containing protein</fullName>
    </recommendedName>
</protein>
<dbReference type="RefSeq" id="WP_058442040.1">
    <property type="nucleotide sequence ID" value="NZ_CAAAHU010000005.1"/>
</dbReference>
<dbReference type="Pfam" id="PF10021">
    <property type="entry name" value="PARG_cat_microb"/>
    <property type="match status" value="1"/>
</dbReference>